<comment type="cofactor">
    <cofactor evidence="1">
        <name>Zn(2+)</name>
        <dbReference type="ChEBI" id="CHEBI:29105"/>
    </cofactor>
    <text evidence="1">Binds 1 zinc ion per subunit.</text>
</comment>
<comment type="caution">
    <text evidence="2">The sequence shown here is derived from an EMBL/GenBank/DDBJ whole genome shotgun (WGS) entry which is preliminary data.</text>
</comment>
<dbReference type="InterPro" id="IPR036388">
    <property type="entry name" value="WH-like_DNA-bd_sf"/>
</dbReference>
<proteinExistence type="predicted"/>
<dbReference type="GO" id="GO:0003700">
    <property type="term" value="F:DNA-binding transcription factor activity"/>
    <property type="evidence" value="ECO:0007669"/>
    <property type="project" value="InterPro"/>
</dbReference>
<dbReference type="SUPFAM" id="SSF46785">
    <property type="entry name" value="Winged helix' DNA-binding domain"/>
    <property type="match status" value="1"/>
</dbReference>
<dbReference type="InterPro" id="IPR002481">
    <property type="entry name" value="FUR"/>
</dbReference>
<reference evidence="2 3" key="1">
    <citation type="journal article" date="2019" name="Nat. Med.">
        <title>A library of human gut bacterial isolates paired with longitudinal multiomics data enables mechanistic microbiome research.</title>
        <authorList>
            <person name="Poyet M."/>
            <person name="Groussin M."/>
            <person name="Gibbons S.M."/>
            <person name="Avila-Pacheco J."/>
            <person name="Jiang X."/>
            <person name="Kearney S.M."/>
            <person name="Perrotta A.R."/>
            <person name="Berdy B."/>
            <person name="Zhao S."/>
            <person name="Lieberman T.D."/>
            <person name="Swanson P.K."/>
            <person name="Smith M."/>
            <person name="Roesemann S."/>
            <person name="Alexander J.E."/>
            <person name="Rich S.A."/>
            <person name="Livny J."/>
            <person name="Vlamakis H."/>
            <person name="Clish C."/>
            <person name="Bullock K."/>
            <person name="Deik A."/>
            <person name="Scott J."/>
            <person name="Pierce K.A."/>
            <person name="Xavier R.J."/>
            <person name="Alm E.J."/>
        </authorList>
    </citation>
    <scope>NUCLEOTIDE SEQUENCE [LARGE SCALE GENOMIC DNA]</scope>
    <source>
        <strain evidence="2 3">BIOML-A2</strain>
    </source>
</reference>
<dbReference type="EMBL" id="WKNE01000010">
    <property type="protein sequence ID" value="MRZ55854.1"/>
    <property type="molecule type" value="Genomic_DNA"/>
</dbReference>
<dbReference type="GO" id="GO:0008270">
    <property type="term" value="F:zinc ion binding"/>
    <property type="evidence" value="ECO:0007669"/>
    <property type="project" value="TreeGrafter"/>
</dbReference>
<dbReference type="RefSeq" id="WP_009274865.1">
    <property type="nucleotide sequence ID" value="NZ_CAXSUO010000009.1"/>
</dbReference>
<accession>A0A6I2NPI8</accession>
<evidence type="ECO:0000313" key="3">
    <source>
        <dbReference type="Proteomes" id="UP000432516"/>
    </source>
</evidence>
<keyword evidence="1" id="KW-0479">Metal-binding</keyword>
<feature type="binding site" evidence="1">
    <location>
        <position position="90"/>
    </location>
    <ligand>
        <name>Zn(2+)</name>
        <dbReference type="ChEBI" id="CHEBI:29105"/>
    </ligand>
</feature>
<feature type="binding site" evidence="1">
    <location>
        <position position="93"/>
    </location>
    <ligand>
        <name>Zn(2+)</name>
        <dbReference type="ChEBI" id="CHEBI:29105"/>
    </ligand>
</feature>
<dbReference type="GO" id="GO:1900376">
    <property type="term" value="P:regulation of secondary metabolite biosynthetic process"/>
    <property type="evidence" value="ECO:0007669"/>
    <property type="project" value="TreeGrafter"/>
</dbReference>
<organism evidence="2 3">
    <name type="scientific">Parabacteroides distasonis</name>
    <dbReference type="NCBI Taxonomy" id="823"/>
    <lineage>
        <taxon>Bacteria</taxon>
        <taxon>Pseudomonadati</taxon>
        <taxon>Bacteroidota</taxon>
        <taxon>Bacteroidia</taxon>
        <taxon>Bacteroidales</taxon>
        <taxon>Tannerellaceae</taxon>
        <taxon>Parabacteroides</taxon>
    </lineage>
</organism>
<dbReference type="PANTHER" id="PTHR33202:SF22">
    <property type="entry name" value="HYDROGEN PEROXIDE SENSITIVE REPRESSOR"/>
    <property type="match status" value="1"/>
</dbReference>
<feature type="binding site" evidence="1">
    <location>
        <position position="129"/>
    </location>
    <ligand>
        <name>Zn(2+)</name>
        <dbReference type="ChEBI" id="CHEBI:29105"/>
    </ligand>
</feature>
<evidence type="ECO:0000256" key="1">
    <source>
        <dbReference type="PIRSR" id="PIRSR602481-1"/>
    </source>
</evidence>
<dbReference type="InterPro" id="IPR036390">
    <property type="entry name" value="WH_DNA-bd_sf"/>
</dbReference>
<feature type="binding site" evidence="1">
    <location>
        <position position="126"/>
    </location>
    <ligand>
        <name>Zn(2+)</name>
        <dbReference type="ChEBI" id="CHEBI:29105"/>
    </ligand>
</feature>
<name>A0A6I2NPI8_PARDI</name>
<dbReference type="GO" id="GO:0045892">
    <property type="term" value="P:negative regulation of DNA-templated transcription"/>
    <property type="evidence" value="ECO:0007669"/>
    <property type="project" value="TreeGrafter"/>
</dbReference>
<gene>
    <name evidence="2" type="ORF">GKD68_14065</name>
</gene>
<dbReference type="AlphaFoldDB" id="A0A6I2NPI8"/>
<keyword evidence="1" id="KW-0862">Zinc</keyword>
<protein>
    <submittedName>
        <fullName evidence="2">Transcriptional repressor</fullName>
    </submittedName>
</protein>
<dbReference type="Gene3D" id="1.10.10.10">
    <property type="entry name" value="Winged helix-like DNA-binding domain superfamily/Winged helix DNA-binding domain"/>
    <property type="match status" value="1"/>
</dbReference>
<evidence type="ECO:0000313" key="2">
    <source>
        <dbReference type="EMBL" id="MRZ55854.1"/>
    </source>
</evidence>
<sequence length="130" mass="14879">MSAIDILREKGLKKSAQRISIINILLDKQIPLTESDIEVEMGDMYDRITFYRTIQTLLEKGVIHRITIDSTTVKYALNTAQSHSHIHFYCKMCHAVTCFKEIPLQEYVLPAGFEQEECEVLIKGVCGKCK</sequence>
<dbReference type="GO" id="GO:0000976">
    <property type="term" value="F:transcription cis-regulatory region binding"/>
    <property type="evidence" value="ECO:0007669"/>
    <property type="project" value="TreeGrafter"/>
</dbReference>
<dbReference type="Pfam" id="PF01475">
    <property type="entry name" value="FUR"/>
    <property type="match status" value="1"/>
</dbReference>
<dbReference type="PANTHER" id="PTHR33202">
    <property type="entry name" value="ZINC UPTAKE REGULATION PROTEIN"/>
    <property type="match status" value="1"/>
</dbReference>
<dbReference type="Proteomes" id="UP000432516">
    <property type="component" value="Unassembled WGS sequence"/>
</dbReference>